<organism evidence="1 2">
    <name type="scientific">Phytophthora megakarya</name>
    <dbReference type="NCBI Taxonomy" id="4795"/>
    <lineage>
        <taxon>Eukaryota</taxon>
        <taxon>Sar</taxon>
        <taxon>Stramenopiles</taxon>
        <taxon>Oomycota</taxon>
        <taxon>Peronosporomycetes</taxon>
        <taxon>Peronosporales</taxon>
        <taxon>Peronosporaceae</taxon>
        <taxon>Phytophthora</taxon>
    </lineage>
</organism>
<dbReference type="AlphaFoldDB" id="A0A225WJ39"/>
<proteinExistence type="predicted"/>
<evidence type="ECO:0000313" key="1">
    <source>
        <dbReference type="EMBL" id="OWZ16880.1"/>
    </source>
</evidence>
<dbReference type="EMBL" id="NBNE01000853">
    <property type="protein sequence ID" value="OWZ16880.1"/>
    <property type="molecule type" value="Genomic_DNA"/>
</dbReference>
<comment type="caution">
    <text evidence="1">The sequence shown here is derived from an EMBL/GenBank/DDBJ whole genome shotgun (WGS) entry which is preliminary data.</text>
</comment>
<sequence>MIEVNLDDRLLLAESTLRHAMMAVLGPRSVNESKFSSWETSLKVLACATSPLVYVHKKPFYQHVHVAVTRWPRFGRKKLTEAMTLDLS</sequence>
<gene>
    <name evidence="1" type="ORF">PHMEG_0009267</name>
</gene>
<reference evidence="2" key="1">
    <citation type="submission" date="2017-03" db="EMBL/GenBank/DDBJ databases">
        <title>Phytopthora megakarya and P. palmivora, two closely related causual agents of cacao black pod achieved similar genome size and gene model numbers by different mechanisms.</title>
        <authorList>
            <person name="Ali S."/>
            <person name="Shao J."/>
            <person name="Larry D.J."/>
            <person name="Kronmiller B."/>
            <person name="Shen D."/>
            <person name="Strem M.D."/>
            <person name="Melnick R.L."/>
            <person name="Guiltinan M.J."/>
            <person name="Tyler B.M."/>
            <person name="Meinhardt L.W."/>
            <person name="Bailey B.A."/>
        </authorList>
    </citation>
    <scope>NUCLEOTIDE SEQUENCE [LARGE SCALE GENOMIC DNA]</scope>
    <source>
        <strain evidence="2">zdho120</strain>
    </source>
</reference>
<protein>
    <submittedName>
        <fullName evidence="1">Uncharacterized protein</fullName>
    </submittedName>
</protein>
<keyword evidence="2" id="KW-1185">Reference proteome</keyword>
<evidence type="ECO:0000313" key="2">
    <source>
        <dbReference type="Proteomes" id="UP000198211"/>
    </source>
</evidence>
<accession>A0A225WJ39</accession>
<dbReference type="Proteomes" id="UP000198211">
    <property type="component" value="Unassembled WGS sequence"/>
</dbReference>
<name>A0A225WJ39_9STRA</name>